<evidence type="ECO:0000313" key="2">
    <source>
        <dbReference type="Proteomes" id="UP000694844"/>
    </source>
</evidence>
<accession>A0A8B8DHV3</accession>
<reference evidence="3" key="1">
    <citation type="submission" date="2025-08" db="UniProtKB">
        <authorList>
            <consortium name="RefSeq"/>
        </authorList>
    </citation>
    <scope>IDENTIFICATION</scope>
    <source>
        <tissue evidence="3">Whole sample</tissue>
    </source>
</reference>
<dbReference type="KEGG" id="cvn:111126668"/>
<feature type="compositionally biased region" description="Low complexity" evidence="1">
    <location>
        <begin position="100"/>
        <end position="120"/>
    </location>
</feature>
<evidence type="ECO:0000256" key="1">
    <source>
        <dbReference type="SAM" id="MobiDB-lite"/>
    </source>
</evidence>
<feature type="region of interest" description="Disordered" evidence="1">
    <location>
        <begin position="97"/>
        <end position="159"/>
    </location>
</feature>
<name>A0A8B8DHV3_CRAVI</name>
<feature type="compositionally biased region" description="Low complexity" evidence="1">
    <location>
        <begin position="135"/>
        <end position="149"/>
    </location>
</feature>
<dbReference type="GeneID" id="111126668"/>
<dbReference type="RefSeq" id="XP_022327164.1">
    <property type="nucleotide sequence ID" value="XM_022471456.1"/>
</dbReference>
<sequence>MNMKIIQATLILFCATDVATFVLQRIFGDLFSSPSGSSSQFKHSNTVQHREHSLLDAMYWDELGDSGSSEEVGLHFLYHFFNNYNTGDYPTYIDTTSMETPTSSPGTTKSTTEIPTSTEKLMLSTTLRTPEKTTESPPSTTTTSEVATTRQFKTTDRTSKELTETTAAVTTSQLLASTTEPTTTAYPITTEDTFIEGDLNGDENVNKTDLNSTNEIRNLVDEYNDYIDEGPTRGDLFSTRSRILPEVKTITSGSGIIDASLSNMKMISDVPSNKKFKATKQPPFNKQTTVTPTDVSFNMIGNVLLDKVIQSLNNKQQTRMQKNSGDLTSNDLRNSVTTSLPIPTVLFTLPGAINRGISDSQQKLLSERVAKIGNDFVILPDFNNGAVLLEPIVSSGKFNTNTIPDFEYVPPKTLSFETIPKKV</sequence>
<gene>
    <name evidence="3" type="primary">LOC111126668</name>
</gene>
<proteinExistence type="predicted"/>
<dbReference type="OrthoDB" id="6204561at2759"/>
<protein>
    <submittedName>
        <fullName evidence="3">Cell wall protein DAN4-like</fullName>
    </submittedName>
</protein>
<organism evidence="2 3">
    <name type="scientific">Crassostrea virginica</name>
    <name type="common">Eastern oyster</name>
    <dbReference type="NCBI Taxonomy" id="6565"/>
    <lineage>
        <taxon>Eukaryota</taxon>
        <taxon>Metazoa</taxon>
        <taxon>Spiralia</taxon>
        <taxon>Lophotrochozoa</taxon>
        <taxon>Mollusca</taxon>
        <taxon>Bivalvia</taxon>
        <taxon>Autobranchia</taxon>
        <taxon>Pteriomorphia</taxon>
        <taxon>Ostreida</taxon>
        <taxon>Ostreoidea</taxon>
        <taxon>Ostreidae</taxon>
        <taxon>Crassostrea</taxon>
    </lineage>
</organism>
<evidence type="ECO:0000313" key="3">
    <source>
        <dbReference type="RefSeq" id="XP_022327164.1"/>
    </source>
</evidence>
<dbReference type="AlphaFoldDB" id="A0A8B8DHV3"/>
<keyword evidence="2" id="KW-1185">Reference proteome</keyword>
<dbReference type="Proteomes" id="UP000694844">
    <property type="component" value="Chromosome 3"/>
</dbReference>